<gene>
    <name evidence="2" type="ORF">J27TS8_33110</name>
</gene>
<dbReference type="Gene3D" id="1.10.3300.10">
    <property type="entry name" value="Jann2411-like domain"/>
    <property type="match status" value="1"/>
</dbReference>
<dbReference type="InterPro" id="IPR010852">
    <property type="entry name" value="ABATE"/>
</dbReference>
<protein>
    <recommendedName>
        <fullName evidence="1">Zinc finger CGNR domain-containing protein</fullName>
    </recommendedName>
</protein>
<evidence type="ECO:0000313" key="3">
    <source>
        <dbReference type="Proteomes" id="UP000682111"/>
    </source>
</evidence>
<sequence length="176" mass="20767">MGDKYRNLEVIAGFLNTYDKRMRFEGDPGVELLNGPEDLYSFLLEHNLILEQEKVTEQDLELAIKLREETRKTIKNPNEMDTLNELIGNFTFTIYFSEESEEIHPVHRNGKKGLAKLILLMYEIKRDDLWHRIRICSADDCQWVFVDHSRPGTGRWCSMKACGNRAKNRTFRKRNK</sequence>
<proteinExistence type="predicted"/>
<dbReference type="InterPro" id="IPR023286">
    <property type="entry name" value="ABATE_dom_sf"/>
</dbReference>
<dbReference type="SUPFAM" id="SSF160904">
    <property type="entry name" value="Jann2411-like"/>
    <property type="match status" value="1"/>
</dbReference>
<keyword evidence="3" id="KW-1185">Reference proteome</keyword>
<dbReference type="Pfam" id="PF11706">
    <property type="entry name" value="zf-CGNR"/>
    <property type="match status" value="1"/>
</dbReference>
<dbReference type="PANTHER" id="PTHR35525:SF3">
    <property type="entry name" value="BLL6575 PROTEIN"/>
    <property type="match status" value="1"/>
</dbReference>
<dbReference type="RefSeq" id="WP_095313870.1">
    <property type="nucleotide sequence ID" value="NZ_BORC01000005.1"/>
</dbReference>
<evidence type="ECO:0000313" key="2">
    <source>
        <dbReference type="EMBL" id="GIN63318.1"/>
    </source>
</evidence>
<feature type="domain" description="Zinc finger CGNR" evidence="1">
    <location>
        <begin position="132"/>
        <end position="174"/>
    </location>
</feature>
<dbReference type="OrthoDB" id="123307at2"/>
<dbReference type="PANTHER" id="PTHR35525">
    <property type="entry name" value="BLL6575 PROTEIN"/>
    <property type="match status" value="1"/>
</dbReference>
<organism evidence="2 3">
    <name type="scientific">Robertmurraya siralis</name>
    <dbReference type="NCBI Taxonomy" id="77777"/>
    <lineage>
        <taxon>Bacteria</taxon>
        <taxon>Bacillati</taxon>
        <taxon>Bacillota</taxon>
        <taxon>Bacilli</taxon>
        <taxon>Bacillales</taxon>
        <taxon>Bacillaceae</taxon>
        <taxon>Robertmurraya</taxon>
    </lineage>
</organism>
<name>A0A920BUW1_9BACI</name>
<comment type="caution">
    <text evidence="2">The sequence shown here is derived from an EMBL/GenBank/DDBJ whole genome shotgun (WGS) entry which is preliminary data.</text>
</comment>
<dbReference type="Pfam" id="PF07336">
    <property type="entry name" value="ABATE"/>
    <property type="match status" value="1"/>
</dbReference>
<dbReference type="Proteomes" id="UP000682111">
    <property type="component" value="Unassembled WGS sequence"/>
</dbReference>
<accession>A0A920BUW1</accession>
<evidence type="ECO:0000259" key="1">
    <source>
        <dbReference type="Pfam" id="PF11706"/>
    </source>
</evidence>
<dbReference type="AlphaFoldDB" id="A0A920BUW1"/>
<dbReference type="EMBL" id="BORC01000005">
    <property type="protein sequence ID" value="GIN63318.1"/>
    <property type="molecule type" value="Genomic_DNA"/>
</dbReference>
<dbReference type="InterPro" id="IPR021005">
    <property type="entry name" value="Znf_CGNR"/>
</dbReference>
<reference evidence="2" key="1">
    <citation type="submission" date="2021-03" db="EMBL/GenBank/DDBJ databases">
        <title>Antimicrobial resistance genes in bacteria isolated from Japanese honey, and their potential for conferring macrolide and lincosamide resistance in the American foulbrood pathogen Paenibacillus larvae.</title>
        <authorList>
            <person name="Okamoto M."/>
            <person name="Kumagai M."/>
            <person name="Kanamori H."/>
            <person name="Takamatsu D."/>
        </authorList>
    </citation>
    <scope>NUCLEOTIDE SEQUENCE</scope>
    <source>
        <strain evidence="2">J27TS8</strain>
    </source>
</reference>